<dbReference type="GO" id="GO:0016887">
    <property type="term" value="F:ATP hydrolysis activity"/>
    <property type="evidence" value="ECO:0007669"/>
    <property type="project" value="InterPro"/>
</dbReference>
<proteinExistence type="predicted"/>
<dbReference type="Pfam" id="PF07728">
    <property type="entry name" value="AAA_5"/>
    <property type="match status" value="1"/>
</dbReference>
<keyword evidence="3" id="KW-1185">Reference proteome</keyword>
<reference evidence="2 3" key="1">
    <citation type="submission" date="2020-11" db="EMBL/GenBank/DDBJ databases">
        <title>Carbohydrate-dependent, anaerobic sulfur respiration: A novel catabolism in halophilic archaea.</title>
        <authorList>
            <person name="Sorokin D.Y."/>
            <person name="Messina E."/>
            <person name="Smedile F."/>
            <person name="La Cono V."/>
            <person name="Hallsworth J.E."/>
            <person name="Yakimov M.M."/>
        </authorList>
    </citation>
    <scope>NUCLEOTIDE SEQUENCE [LARGE SCALE GENOMIC DNA]</scope>
    <source>
        <strain evidence="2 3">HSR-Est</strain>
        <plasmid evidence="2 3">pHSR-Est01</plasmid>
    </source>
</reference>
<keyword evidence="2" id="KW-0255">Endonuclease</keyword>
<protein>
    <submittedName>
        <fullName evidence="2">GTPase subunit of restriction endonuclease</fullName>
    </submittedName>
</protein>
<keyword evidence="2" id="KW-0378">Hydrolase</keyword>
<dbReference type="AlphaFoldDB" id="A0A897NP96"/>
<sequence>MSSSSGEYTEDDAKEDLNVLKEVPNKVVDAIDNATDEGVLDFLIREQQLDTVHDGERGIGQVRRAVLKSSVASKDLKRLVITRNDNTPRDVLVPDDVYRNAKTALKAGKPVVLYGPTGTGKTTFAKQLALEESIGYSLNTATPSWTAKDIIGGIGPKLSGHRLNYQTELGCVSEAIKRSKDFAIDYTVILDEITRADISKIFGPLYTAIENPQQELIETDDGEPITLNDDVNLICTMNMSDRTVNELDNAITRRFAMIEVDEYSDESRRELFEKFIDDHIEQVSDGGSPVFDESDLLELFEIDYKGINEGNDQTSQGPIMRFGPMHYEDIARFLGEATSDPDLYLDNPGEAVGQAFRTYIVPRLLNSAAFPQIERIENHYRALNDQFEEYNLKPAADLAKRELESEQRQMGSYEQ</sequence>
<dbReference type="RefSeq" id="WP_229123138.1">
    <property type="nucleotide sequence ID" value="NZ_CP064792.1"/>
</dbReference>
<dbReference type="PANTHER" id="PTHR37291">
    <property type="entry name" value="5-METHYLCYTOSINE-SPECIFIC RESTRICTION ENZYME B"/>
    <property type="match status" value="1"/>
</dbReference>
<organism evidence="2 3">
    <name type="scientific">Halapricum desulfuricans</name>
    <dbReference type="NCBI Taxonomy" id="2841257"/>
    <lineage>
        <taxon>Archaea</taxon>
        <taxon>Methanobacteriati</taxon>
        <taxon>Methanobacteriota</taxon>
        <taxon>Stenosarchaea group</taxon>
        <taxon>Halobacteria</taxon>
        <taxon>Halobacteriales</taxon>
        <taxon>Haloarculaceae</taxon>
        <taxon>Halapricum</taxon>
    </lineage>
</organism>
<evidence type="ECO:0000313" key="2">
    <source>
        <dbReference type="EMBL" id="QSG16340.1"/>
    </source>
</evidence>
<keyword evidence="2" id="KW-0614">Plasmid</keyword>
<dbReference type="EMBL" id="CP064792">
    <property type="protein sequence ID" value="QSG16340.1"/>
    <property type="molecule type" value="Genomic_DNA"/>
</dbReference>
<dbReference type="GO" id="GO:0005524">
    <property type="term" value="F:ATP binding"/>
    <property type="evidence" value="ECO:0007669"/>
    <property type="project" value="InterPro"/>
</dbReference>
<dbReference type="Proteomes" id="UP000663292">
    <property type="component" value="Plasmid pHSR-Est01"/>
</dbReference>
<dbReference type="GeneID" id="68859457"/>
<dbReference type="InterPro" id="IPR011704">
    <property type="entry name" value="ATPase_dyneun-rel_AAA"/>
</dbReference>
<dbReference type="InterPro" id="IPR027417">
    <property type="entry name" value="P-loop_NTPase"/>
</dbReference>
<dbReference type="PANTHER" id="PTHR37291:SF1">
    <property type="entry name" value="TYPE IV METHYL-DIRECTED RESTRICTION ENZYME ECOKMCRB SUBUNIT"/>
    <property type="match status" value="1"/>
</dbReference>
<accession>A0A897NP96</accession>
<dbReference type="SMART" id="SM00382">
    <property type="entry name" value="AAA"/>
    <property type="match status" value="1"/>
</dbReference>
<dbReference type="InterPro" id="IPR052934">
    <property type="entry name" value="Methyl-DNA_Rec/Restrict_Enz"/>
</dbReference>
<gene>
    <name evidence="2" type="primary">mcrB</name>
    <name evidence="2" type="ORF">HSEST_3076</name>
</gene>
<evidence type="ECO:0000313" key="3">
    <source>
        <dbReference type="Proteomes" id="UP000663292"/>
    </source>
</evidence>
<feature type="domain" description="AAA+ ATPase" evidence="1">
    <location>
        <begin position="107"/>
        <end position="265"/>
    </location>
</feature>
<evidence type="ECO:0000259" key="1">
    <source>
        <dbReference type="SMART" id="SM00382"/>
    </source>
</evidence>
<dbReference type="SUPFAM" id="SSF52540">
    <property type="entry name" value="P-loop containing nucleoside triphosphate hydrolases"/>
    <property type="match status" value="1"/>
</dbReference>
<dbReference type="InterPro" id="IPR003593">
    <property type="entry name" value="AAA+_ATPase"/>
</dbReference>
<dbReference type="Gene3D" id="3.40.50.300">
    <property type="entry name" value="P-loop containing nucleotide triphosphate hydrolases"/>
    <property type="match status" value="1"/>
</dbReference>
<dbReference type="GO" id="GO:0004519">
    <property type="term" value="F:endonuclease activity"/>
    <property type="evidence" value="ECO:0007669"/>
    <property type="project" value="UniProtKB-KW"/>
</dbReference>
<name>A0A897NP96_9EURY</name>
<keyword evidence="2" id="KW-0540">Nuclease</keyword>
<geneLocation type="plasmid" evidence="2 3">
    <name>pHSR-Est01</name>
</geneLocation>